<gene>
    <name evidence="1" type="ORF">Q7C36_012616</name>
</gene>
<dbReference type="AlphaFoldDB" id="A0AA88SPV9"/>
<comment type="caution">
    <text evidence="1">The sequence shown here is derived from an EMBL/GenBank/DDBJ whole genome shotgun (WGS) entry which is preliminary data.</text>
</comment>
<sequence length="89" mass="9867">MIHHVGPGTGNLAGGVKSSSQIGFAYLLRVEDSPWTTAKHFIGRRSLVDSERPSLEKRRRKCSLEVGPSSIIQTPLKEEKVKAKQILEQ</sequence>
<reference evidence="1" key="1">
    <citation type="submission" date="2023-08" db="EMBL/GenBank/DDBJ databases">
        <title>Pelteobagrus vachellii genome.</title>
        <authorList>
            <person name="Liu H."/>
        </authorList>
    </citation>
    <scope>NUCLEOTIDE SEQUENCE</scope>
    <source>
        <strain evidence="1">PRFRI_2022a</strain>
        <tissue evidence="1">Muscle</tissue>
    </source>
</reference>
<dbReference type="EMBL" id="JAVHJS010000012">
    <property type="protein sequence ID" value="KAK2841037.1"/>
    <property type="molecule type" value="Genomic_DNA"/>
</dbReference>
<name>A0AA88SPV9_TACVA</name>
<evidence type="ECO:0000313" key="1">
    <source>
        <dbReference type="EMBL" id="KAK2841037.1"/>
    </source>
</evidence>
<dbReference type="Proteomes" id="UP001187315">
    <property type="component" value="Unassembled WGS sequence"/>
</dbReference>
<proteinExistence type="predicted"/>
<protein>
    <submittedName>
        <fullName evidence="1">Uncharacterized protein</fullName>
    </submittedName>
</protein>
<accession>A0AA88SPV9</accession>
<evidence type="ECO:0000313" key="2">
    <source>
        <dbReference type="Proteomes" id="UP001187315"/>
    </source>
</evidence>
<organism evidence="1 2">
    <name type="scientific">Tachysurus vachellii</name>
    <name type="common">Darkbarbel catfish</name>
    <name type="synonym">Pelteobagrus vachellii</name>
    <dbReference type="NCBI Taxonomy" id="175792"/>
    <lineage>
        <taxon>Eukaryota</taxon>
        <taxon>Metazoa</taxon>
        <taxon>Chordata</taxon>
        <taxon>Craniata</taxon>
        <taxon>Vertebrata</taxon>
        <taxon>Euteleostomi</taxon>
        <taxon>Actinopterygii</taxon>
        <taxon>Neopterygii</taxon>
        <taxon>Teleostei</taxon>
        <taxon>Ostariophysi</taxon>
        <taxon>Siluriformes</taxon>
        <taxon>Bagridae</taxon>
        <taxon>Tachysurus</taxon>
    </lineage>
</organism>
<keyword evidence="2" id="KW-1185">Reference proteome</keyword>